<dbReference type="PANTHER" id="PTHR31717">
    <property type="entry name" value="ZINC FINGER PROTEIN CONSTANS-LIKE 10"/>
    <property type="match status" value="1"/>
</dbReference>
<dbReference type="GO" id="GO:0008270">
    <property type="term" value="F:zinc ion binding"/>
    <property type="evidence" value="ECO:0007669"/>
    <property type="project" value="UniProtKB-KW"/>
</dbReference>
<protein>
    <submittedName>
        <fullName evidence="6">B-box zinc finger protein 32</fullName>
    </submittedName>
</protein>
<reference evidence="6" key="1">
    <citation type="submission" date="2025-08" db="UniProtKB">
        <authorList>
            <consortium name="RefSeq"/>
        </authorList>
    </citation>
    <scope>IDENTIFICATION</scope>
</reference>
<dbReference type="PANTHER" id="PTHR31717:SF60">
    <property type="entry name" value="B-BOX TYPE ZINC FINGER FAMILY PROTEIN"/>
    <property type="match status" value="1"/>
</dbReference>
<dbReference type="GeneID" id="105050857"/>
<dbReference type="SMART" id="SM00336">
    <property type="entry name" value="BBOX"/>
    <property type="match status" value="1"/>
</dbReference>
<keyword evidence="3" id="KW-0862">Zinc</keyword>
<dbReference type="RefSeq" id="XP_010929353.1">
    <property type="nucleotide sequence ID" value="XM_010931051.3"/>
</dbReference>
<feature type="domain" description="B box-type" evidence="4">
    <location>
        <begin position="2"/>
        <end position="48"/>
    </location>
</feature>
<accession>A0A6I9RMK1</accession>
<dbReference type="InterPro" id="IPR000315">
    <property type="entry name" value="Znf_B-box"/>
</dbReference>
<dbReference type="Proteomes" id="UP000504607">
    <property type="component" value="Chromosome 8"/>
</dbReference>
<dbReference type="InterPro" id="IPR049808">
    <property type="entry name" value="CONSTANS-like_Bbox1"/>
</dbReference>
<gene>
    <name evidence="6" type="primary">LOC105050857</name>
</gene>
<evidence type="ECO:0000313" key="6">
    <source>
        <dbReference type="RefSeq" id="XP_010929353.1"/>
    </source>
</evidence>
<dbReference type="CDD" id="cd19821">
    <property type="entry name" value="Bbox1_BBX-like"/>
    <property type="match status" value="1"/>
</dbReference>
<evidence type="ECO:0000256" key="3">
    <source>
        <dbReference type="ARBA" id="ARBA00022833"/>
    </source>
</evidence>
<keyword evidence="2" id="KW-0863">Zinc-finger</keyword>
<name>A0A6I9RMK1_ELAGV</name>
<evidence type="ECO:0000259" key="4">
    <source>
        <dbReference type="SMART" id="SM00336"/>
    </source>
</evidence>
<evidence type="ECO:0000313" key="5">
    <source>
        <dbReference type="Proteomes" id="UP000504607"/>
    </source>
</evidence>
<organism evidence="5 6">
    <name type="scientific">Elaeis guineensis var. tenera</name>
    <name type="common">Oil palm</name>
    <dbReference type="NCBI Taxonomy" id="51953"/>
    <lineage>
        <taxon>Eukaryota</taxon>
        <taxon>Viridiplantae</taxon>
        <taxon>Streptophyta</taxon>
        <taxon>Embryophyta</taxon>
        <taxon>Tracheophyta</taxon>
        <taxon>Spermatophyta</taxon>
        <taxon>Magnoliopsida</taxon>
        <taxon>Liliopsida</taxon>
        <taxon>Arecaceae</taxon>
        <taxon>Arecoideae</taxon>
        <taxon>Cocoseae</taxon>
        <taxon>Elaeidinae</taxon>
        <taxon>Elaeis</taxon>
    </lineage>
</organism>
<keyword evidence="1" id="KW-0479">Metal-binding</keyword>
<proteinExistence type="predicted"/>
<dbReference type="OrthoDB" id="153872at2759"/>
<sequence length="223" mass="23311">MKGRRACELCKGGAAVYCEADAAFLCWPCDAGVHGANFLVARHLRRIACAECHALDDARVLFGAGSPPIRSLCRSCSRATGPSFSDAASSSDSSCVSTADSAVSESARRGAAAVEGVLINWSRRMGLGDQGARRCAAVATRVLCACSGKMAVTTLRVSLAAALWFAVKRCGNGGRTCEGARLRALEACAGVPAKLIVVAESRLARAARRARVGEEQEGWAECW</sequence>
<dbReference type="FunCoup" id="A0A6I9RMK1">
    <property type="interactions" value="41"/>
</dbReference>
<evidence type="ECO:0000256" key="2">
    <source>
        <dbReference type="ARBA" id="ARBA00022771"/>
    </source>
</evidence>
<dbReference type="InParanoid" id="A0A6I9RMK1"/>
<evidence type="ECO:0000256" key="1">
    <source>
        <dbReference type="ARBA" id="ARBA00022723"/>
    </source>
</evidence>
<dbReference type="KEGG" id="egu:105050857"/>
<keyword evidence="5" id="KW-1185">Reference proteome</keyword>
<dbReference type="AlphaFoldDB" id="A0A6I9RMK1"/>